<protein>
    <submittedName>
        <fullName evidence="8">WD40 repeat-like protein</fullName>
    </submittedName>
</protein>
<gene>
    <name evidence="8" type="ORF">BT63DRAFT_383259</name>
</gene>
<proteinExistence type="predicted"/>
<organism evidence="8 9">
    <name type="scientific">Microthyrium microscopicum</name>
    <dbReference type="NCBI Taxonomy" id="703497"/>
    <lineage>
        <taxon>Eukaryota</taxon>
        <taxon>Fungi</taxon>
        <taxon>Dikarya</taxon>
        <taxon>Ascomycota</taxon>
        <taxon>Pezizomycotina</taxon>
        <taxon>Dothideomycetes</taxon>
        <taxon>Dothideomycetes incertae sedis</taxon>
        <taxon>Microthyriales</taxon>
        <taxon>Microthyriaceae</taxon>
        <taxon>Microthyrium</taxon>
    </lineage>
</organism>
<reference evidence="8" key="1">
    <citation type="journal article" date="2020" name="Stud. Mycol.">
        <title>101 Dothideomycetes genomes: a test case for predicting lifestyles and emergence of pathogens.</title>
        <authorList>
            <person name="Haridas S."/>
            <person name="Albert R."/>
            <person name="Binder M."/>
            <person name="Bloem J."/>
            <person name="Labutti K."/>
            <person name="Salamov A."/>
            <person name="Andreopoulos B."/>
            <person name="Baker S."/>
            <person name="Barry K."/>
            <person name="Bills G."/>
            <person name="Bluhm B."/>
            <person name="Cannon C."/>
            <person name="Castanera R."/>
            <person name="Culley D."/>
            <person name="Daum C."/>
            <person name="Ezra D."/>
            <person name="Gonzalez J."/>
            <person name="Henrissat B."/>
            <person name="Kuo A."/>
            <person name="Liang C."/>
            <person name="Lipzen A."/>
            <person name="Lutzoni F."/>
            <person name="Magnuson J."/>
            <person name="Mondo S."/>
            <person name="Nolan M."/>
            <person name="Ohm R."/>
            <person name="Pangilinan J."/>
            <person name="Park H.-J."/>
            <person name="Ramirez L."/>
            <person name="Alfaro M."/>
            <person name="Sun H."/>
            <person name="Tritt A."/>
            <person name="Yoshinaga Y."/>
            <person name="Zwiers L.-H."/>
            <person name="Turgeon B."/>
            <person name="Goodwin S."/>
            <person name="Spatafora J."/>
            <person name="Crous P."/>
            <person name="Grigoriev I."/>
        </authorList>
    </citation>
    <scope>NUCLEOTIDE SEQUENCE</scope>
    <source>
        <strain evidence="8">CBS 115976</strain>
    </source>
</reference>
<keyword evidence="5" id="KW-0539">Nucleus</keyword>
<keyword evidence="3" id="KW-0677">Repeat</keyword>
<dbReference type="PRINTS" id="PR00320">
    <property type="entry name" value="GPROTEINBRPT"/>
</dbReference>
<accession>A0A6A6UPA6</accession>
<name>A0A6A6UPA6_9PEZI</name>
<dbReference type="Pfam" id="PF00400">
    <property type="entry name" value="WD40"/>
    <property type="match status" value="4"/>
</dbReference>
<dbReference type="PROSITE" id="PS50082">
    <property type="entry name" value="WD_REPEATS_2"/>
    <property type="match status" value="3"/>
</dbReference>
<dbReference type="Gene3D" id="2.130.10.10">
    <property type="entry name" value="YVTN repeat-like/Quinoprotein amine dehydrogenase"/>
    <property type="match status" value="1"/>
</dbReference>
<evidence type="ECO:0000313" key="9">
    <source>
        <dbReference type="Proteomes" id="UP000799302"/>
    </source>
</evidence>
<dbReference type="InterPro" id="IPR001680">
    <property type="entry name" value="WD40_rpt"/>
</dbReference>
<keyword evidence="2 6" id="KW-0853">WD repeat</keyword>
<dbReference type="SMART" id="SM00320">
    <property type="entry name" value="WD40"/>
    <property type="match status" value="6"/>
</dbReference>
<evidence type="ECO:0000256" key="3">
    <source>
        <dbReference type="ARBA" id="ARBA00022737"/>
    </source>
</evidence>
<evidence type="ECO:0000259" key="7">
    <source>
        <dbReference type="Pfam" id="PF12265"/>
    </source>
</evidence>
<dbReference type="GO" id="GO:0005634">
    <property type="term" value="C:nucleus"/>
    <property type="evidence" value="ECO:0007669"/>
    <property type="project" value="UniProtKB-SubCell"/>
</dbReference>
<dbReference type="InterPro" id="IPR019775">
    <property type="entry name" value="WD40_repeat_CS"/>
</dbReference>
<dbReference type="EMBL" id="MU004231">
    <property type="protein sequence ID" value="KAF2673301.1"/>
    <property type="molecule type" value="Genomic_DNA"/>
</dbReference>
<dbReference type="GO" id="GO:0006325">
    <property type="term" value="P:chromatin organization"/>
    <property type="evidence" value="ECO:0007669"/>
    <property type="project" value="UniProtKB-KW"/>
</dbReference>
<keyword evidence="4" id="KW-0156">Chromatin regulator</keyword>
<sequence>MAEVEDQQDAEYNREQKIINEEYKIWKKAAPLLYDSIHTNVLDWPSLTCQWFPDVKKDPESGQEEHRLLLGSMTSSQASDCIKIARWVKPTFKLDPKDFNAETGEAGGHGAAMSQYKFEVIQEINHTGDVNKARYMPSNPNLIASMGGTGTLHIFDRSKLDSKPKNDEVTPHIQLVGHEKEGFGLAWNDIKEGLLASGSEDETVRIWDVKSEYTSGSAHEMQATHVLTHHTSTVNDVDWQKHSENILATVSDDRTLAIVDVREPKNAAIKTTAHKSAANCVAWSPAHENLLLTGGSDCTVAMWDWRQIKEGQKIHSFENHAQSVIGVQWSVHDPTFFASASDDRRINIWNFLKMGEEQTPDEAEDGPPELIFKHGGFTQRICDLSWNPNLEWTIAATADDNQLQIFTPQRKLVTPQPFKAIAQMGDVEDS</sequence>
<evidence type="ECO:0000256" key="2">
    <source>
        <dbReference type="ARBA" id="ARBA00022574"/>
    </source>
</evidence>
<dbReference type="InterPro" id="IPR015943">
    <property type="entry name" value="WD40/YVTN_repeat-like_dom_sf"/>
</dbReference>
<dbReference type="InterPro" id="IPR020472">
    <property type="entry name" value="WD40_PAC1"/>
</dbReference>
<dbReference type="PROSITE" id="PS00678">
    <property type="entry name" value="WD_REPEATS_1"/>
    <property type="match status" value="1"/>
</dbReference>
<dbReference type="InterPro" id="IPR022052">
    <property type="entry name" value="Histone-bd_RBBP4-like_N"/>
</dbReference>
<dbReference type="OrthoDB" id="427795at2759"/>
<dbReference type="Proteomes" id="UP000799302">
    <property type="component" value="Unassembled WGS sequence"/>
</dbReference>
<feature type="repeat" description="WD" evidence="6">
    <location>
        <begin position="271"/>
        <end position="304"/>
    </location>
</feature>
<evidence type="ECO:0000256" key="5">
    <source>
        <dbReference type="ARBA" id="ARBA00023242"/>
    </source>
</evidence>
<dbReference type="PROSITE" id="PS50294">
    <property type="entry name" value="WD_REPEATS_REGION"/>
    <property type="match status" value="3"/>
</dbReference>
<dbReference type="SUPFAM" id="SSF50978">
    <property type="entry name" value="WD40 repeat-like"/>
    <property type="match status" value="1"/>
</dbReference>
<comment type="subcellular location">
    <subcellularLocation>
        <location evidence="1">Nucleus</location>
    </subcellularLocation>
</comment>
<evidence type="ECO:0000313" key="8">
    <source>
        <dbReference type="EMBL" id="KAF2673301.1"/>
    </source>
</evidence>
<evidence type="ECO:0000256" key="4">
    <source>
        <dbReference type="ARBA" id="ARBA00022853"/>
    </source>
</evidence>
<evidence type="ECO:0000256" key="6">
    <source>
        <dbReference type="PROSITE-ProRule" id="PRU00221"/>
    </source>
</evidence>
<dbReference type="PANTHER" id="PTHR22850">
    <property type="entry name" value="WD40 REPEAT FAMILY"/>
    <property type="match status" value="1"/>
</dbReference>
<feature type="repeat" description="WD" evidence="6">
    <location>
        <begin position="317"/>
        <end position="350"/>
    </location>
</feature>
<dbReference type="InterPro" id="IPR050459">
    <property type="entry name" value="WD_repeat_RBAP46/RBAP48/MSI1"/>
</dbReference>
<keyword evidence="9" id="KW-1185">Reference proteome</keyword>
<feature type="repeat" description="WD" evidence="6">
    <location>
        <begin position="175"/>
        <end position="217"/>
    </location>
</feature>
<evidence type="ECO:0000256" key="1">
    <source>
        <dbReference type="ARBA" id="ARBA00004123"/>
    </source>
</evidence>
<dbReference type="Pfam" id="PF12265">
    <property type="entry name" value="CAF1C_H4-bd"/>
    <property type="match status" value="1"/>
</dbReference>
<dbReference type="InterPro" id="IPR036322">
    <property type="entry name" value="WD40_repeat_dom_sf"/>
</dbReference>
<dbReference type="AlphaFoldDB" id="A0A6A6UPA6"/>
<feature type="domain" description="Histone-binding protein RBBP4-like N-terminal" evidence="7">
    <location>
        <begin position="21"/>
        <end position="90"/>
    </location>
</feature>